<gene>
    <name evidence="8" type="ORF">C489_20441</name>
</gene>
<dbReference type="Pfam" id="PF00291">
    <property type="entry name" value="PALP"/>
    <property type="match status" value="1"/>
</dbReference>
<dbReference type="GO" id="GO:0006565">
    <property type="term" value="P:L-serine catabolic process"/>
    <property type="evidence" value="ECO:0007669"/>
    <property type="project" value="TreeGrafter"/>
</dbReference>
<dbReference type="PANTHER" id="PTHR48078">
    <property type="entry name" value="THREONINE DEHYDRATASE, MITOCHONDRIAL-RELATED"/>
    <property type="match status" value="1"/>
</dbReference>
<feature type="domain" description="ACT" evidence="7">
    <location>
        <begin position="335"/>
        <end position="412"/>
    </location>
</feature>
<dbReference type="FunFam" id="3.40.50.1100:FF:000005">
    <property type="entry name" value="Threonine dehydratase catabolic"/>
    <property type="match status" value="1"/>
</dbReference>
<evidence type="ECO:0000313" key="8">
    <source>
        <dbReference type="EMBL" id="ELY62920.1"/>
    </source>
</evidence>
<evidence type="ECO:0000313" key="9">
    <source>
        <dbReference type="Proteomes" id="UP000011632"/>
    </source>
</evidence>
<dbReference type="AlphaFoldDB" id="L9XMF7"/>
<keyword evidence="4" id="KW-0663">Pyridoxal phosphate</keyword>
<accession>L9XMF7</accession>
<comment type="caution">
    <text evidence="8">The sequence shown here is derived from an EMBL/GenBank/DDBJ whole genome shotgun (WGS) entry which is preliminary data.</text>
</comment>
<dbReference type="PATRIC" id="fig|1227496.3.peg.4100"/>
<dbReference type="InterPro" id="IPR005789">
    <property type="entry name" value="Thr_deHydtase_catblc"/>
</dbReference>
<keyword evidence="5 8" id="KW-0456">Lyase</keyword>
<dbReference type="PROSITE" id="PS51671">
    <property type="entry name" value="ACT"/>
    <property type="match status" value="1"/>
</dbReference>
<dbReference type="InterPro" id="IPR044561">
    <property type="entry name" value="ACT_ThrD-II-like"/>
</dbReference>
<reference evidence="8 9" key="1">
    <citation type="journal article" date="2014" name="PLoS Genet.">
        <title>Phylogenetically driven sequencing of extremely halophilic archaea reveals strategies for static and dynamic osmo-response.</title>
        <authorList>
            <person name="Becker E.A."/>
            <person name="Seitzer P.M."/>
            <person name="Tritt A."/>
            <person name="Larsen D."/>
            <person name="Krusor M."/>
            <person name="Yao A.I."/>
            <person name="Wu D."/>
            <person name="Madern D."/>
            <person name="Eisen J.A."/>
            <person name="Darling A.E."/>
            <person name="Facciotti M.T."/>
        </authorList>
    </citation>
    <scope>NUCLEOTIDE SEQUENCE [LARGE SCALE GENOMIC DNA]</scope>
    <source>
        <strain evidence="8 9">JCM 10478</strain>
    </source>
</reference>
<dbReference type="InterPro" id="IPR036052">
    <property type="entry name" value="TrpB-like_PALP_sf"/>
</dbReference>
<dbReference type="Gene3D" id="3.30.70.260">
    <property type="match status" value="1"/>
</dbReference>
<name>L9XMF7_9EURY</name>
<dbReference type="InterPro" id="IPR050147">
    <property type="entry name" value="Ser/Thr_Dehydratase"/>
</dbReference>
<organism evidence="8 9">
    <name type="scientific">Natrinema versiforme JCM 10478</name>
    <dbReference type="NCBI Taxonomy" id="1227496"/>
    <lineage>
        <taxon>Archaea</taxon>
        <taxon>Methanobacteriati</taxon>
        <taxon>Methanobacteriota</taxon>
        <taxon>Stenosarchaea group</taxon>
        <taxon>Halobacteria</taxon>
        <taxon>Halobacteriales</taxon>
        <taxon>Natrialbaceae</taxon>
        <taxon>Natrinema</taxon>
    </lineage>
</organism>
<dbReference type="EC" id="4.3.1.19" evidence="3"/>
<dbReference type="CDD" id="cd01562">
    <property type="entry name" value="Thr-dehyd"/>
    <property type="match status" value="1"/>
</dbReference>
<dbReference type="GO" id="GO:0003941">
    <property type="term" value="F:L-serine ammonia-lyase activity"/>
    <property type="evidence" value="ECO:0007669"/>
    <property type="project" value="TreeGrafter"/>
</dbReference>
<dbReference type="SUPFAM" id="SSF55021">
    <property type="entry name" value="ACT-like"/>
    <property type="match status" value="1"/>
</dbReference>
<dbReference type="InterPro" id="IPR001926">
    <property type="entry name" value="TrpB-like_PALP"/>
</dbReference>
<evidence type="ECO:0000256" key="4">
    <source>
        <dbReference type="ARBA" id="ARBA00022898"/>
    </source>
</evidence>
<evidence type="ECO:0000256" key="3">
    <source>
        <dbReference type="ARBA" id="ARBA00012096"/>
    </source>
</evidence>
<evidence type="ECO:0000256" key="2">
    <source>
        <dbReference type="ARBA" id="ARBA00010869"/>
    </source>
</evidence>
<dbReference type="Proteomes" id="UP000011632">
    <property type="component" value="Unassembled WGS sequence"/>
</dbReference>
<dbReference type="Gene3D" id="3.40.50.1100">
    <property type="match status" value="2"/>
</dbReference>
<feature type="region of interest" description="Disordered" evidence="6">
    <location>
        <begin position="1"/>
        <end position="20"/>
    </location>
</feature>
<dbReference type="GO" id="GO:0004794">
    <property type="term" value="F:threonine deaminase activity"/>
    <property type="evidence" value="ECO:0007669"/>
    <property type="project" value="UniProtKB-EC"/>
</dbReference>
<dbReference type="InterPro" id="IPR002912">
    <property type="entry name" value="ACT_dom"/>
</dbReference>
<dbReference type="InterPro" id="IPR045865">
    <property type="entry name" value="ACT-like_dom_sf"/>
</dbReference>
<dbReference type="GO" id="GO:0006567">
    <property type="term" value="P:L-threonine catabolic process"/>
    <property type="evidence" value="ECO:0007669"/>
    <property type="project" value="InterPro"/>
</dbReference>
<sequence length="412" mass="43833">MSESRERQVRYEDIQEAHDRLDDDTVVKRTPVEQSTSLGEMVGGEVYLKMEHLQWTGSFKTRGAYNKISQSVEEGVDEFVAASAGNHAQGVALAATECGAESTIVMPKTAPQAKIDATRGYGGTVELVGQDFQDAMSYAQSEAEGGDAEFVHAYDDPHIVAGQGTLGIEMDEDCPDLDTVVVPIGGGGLISGISTAFAHRSPDTRIVGVQAEGASTVHESLDKGMPVTLDEVDTIADGIATGGISDLTLDLIDAHVDEIVTVSDTEIANAILLLLERAKQVVEGAAAASVAAVLSPELDVRGETVMPLLCGGNLDMTMLQTVLIHALTDRKQILRLRVRINDAPGKMEEISGIIANHGANIHDVRHDRAVENLSVGDSYLVFRIETSGAEHAESIIGAIESEGYTVEDINQT</sequence>
<dbReference type="OrthoDB" id="9915at2157"/>
<dbReference type="RefSeq" id="WP_006433192.1">
    <property type="nucleotide sequence ID" value="NZ_AOID01000064.1"/>
</dbReference>
<dbReference type="NCBIfam" id="TIGR01127">
    <property type="entry name" value="ilvA_1Cterm"/>
    <property type="match status" value="1"/>
</dbReference>
<dbReference type="GO" id="GO:0009097">
    <property type="term" value="P:isoleucine biosynthetic process"/>
    <property type="evidence" value="ECO:0007669"/>
    <property type="project" value="TreeGrafter"/>
</dbReference>
<dbReference type="EMBL" id="AOID01000064">
    <property type="protein sequence ID" value="ELY62920.1"/>
    <property type="molecule type" value="Genomic_DNA"/>
</dbReference>
<evidence type="ECO:0000259" key="7">
    <source>
        <dbReference type="PROSITE" id="PS51671"/>
    </source>
</evidence>
<dbReference type="STRING" id="1227496.C489_20441"/>
<dbReference type="FunFam" id="3.40.50.1100:FF:000007">
    <property type="entry name" value="L-threonine dehydratase catabolic TdcB"/>
    <property type="match status" value="1"/>
</dbReference>
<proteinExistence type="inferred from homology"/>
<dbReference type="SUPFAM" id="SSF53686">
    <property type="entry name" value="Tryptophan synthase beta subunit-like PLP-dependent enzymes"/>
    <property type="match status" value="1"/>
</dbReference>
<evidence type="ECO:0000256" key="5">
    <source>
        <dbReference type="ARBA" id="ARBA00023239"/>
    </source>
</evidence>
<dbReference type="CDD" id="cd04886">
    <property type="entry name" value="ACT_ThrD-II-like"/>
    <property type="match status" value="1"/>
</dbReference>
<evidence type="ECO:0000256" key="1">
    <source>
        <dbReference type="ARBA" id="ARBA00001933"/>
    </source>
</evidence>
<evidence type="ECO:0000256" key="6">
    <source>
        <dbReference type="SAM" id="MobiDB-lite"/>
    </source>
</evidence>
<comment type="cofactor">
    <cofactor evidence="1">
        <name>pyridoxal 5'-phosphate</name>
        <dbReference type="ChEBI" id="CHEBI:597326"/>
    </cofactor>
</comment>
<comment type="similarity">
    <text evidence="2">Belongs to the serine/threonine dehydratase family.</text>
</comment>
<protein>
    <recommendedName>
        <fullName evidence="3">threonine ammonia-lyase</fullName>
        <ecNumber evidence="3">4.3.1.19</ecNumber>
    </recommendedName>
</protein>
<keyword evidence="9" id="KW-1185">Reference proteome</keyword>
<dbReference type="PANTHER" id="PTHR48078:SF6">
    <property type="entry name" value="L-THREONINE DEHYDRATASE CATABOLIC TDCB"/>
    <property type="match status" value="1"/>
</dbReference>